<feature type="domain" description="Fimbrial-type adhesion" evidence="2">
    <location>
        <begin position="49"/>
        <end position="210"/>
    </location>
</feature>
<proteinExistence type="predicted"/>
<name>A0AAU8ZMW2_MORMO</name>
<accession>A0AAU8ZMW2</accession>
<dbReference type="InterPro" id="IPR050263">
    <property type="entry name" value="Bact_Fimbrial_Adh_Pro"/>
</dbReference>
<keyword evidence="1" id="KW-0732">Signal</keyword>
<evidence type="ECO:0000256" key="1">
    <source>
        <dbReference type="SAM" id="SignalP"/>
    </source>
</evidence>
<organism evidence="3 4">
    <name type="scientific">Morganella morganii</name>
    <name type="common">Proteus morganii</name>
    <dbReference type="NCBI Taxonomy" id="582"/>
    <lineage>
        <taxon>Bacteria</taxon>
        <taxon>Pseudomonadati</taxon>
        <taxon>Pseudomonadota</taxon>
        <taxon>Gammaproteobacteria</taxon>
        <taxon>Enterobacterales</taxon>
        <taxon>Morganellaceae</taxon>
        <taxon>Morganella</taxon>
    </lineage>
</organism>
<dbReference type="EMBL" id="CP028956">
    <property type="protein sequence ID" value="AWC94184.1"/>
    <property type="molecule type" value="Genomic_DNA"/>
</dbReference>
<dbReference type="RefSeq" id="WP_108656363.1">
    <property type="nucleotide sequence ID" value="NZ_CP028956.1"/>
</dbReference>
<gene>
    <name evidence="3" type="ORF">AM380_11315</name>
</gene>
<dbReference type="Pfam" id="PF00419">
    <property type="entry name" value="Fimbrial"/>
    <property type="match status" value="1"/>
</dbReference>
<evidence type="ECO:0000259" key="2">
    <source>
        <dbReference type="Pfam" id="PF00419"/>
    </source>
</evidence>
<dbReference type="SUPFAM" id="SSF49401">
    <property type="entry name" value="Bacterial adhesins"/>
    <property type="match status" value="1"/>
</dbReference>
<dbReference type="InterPro" id="IPR036937">
    <property type="entry name" value="Adhesion_dom_fimbrial_sf"/>
</dbReference>
<dbReference type="PANTHER" id="PTHR33420:SF10">
    <property type="entry name" value="FIMBRIAE MAJOR SUBUNIT"/>
    <property type="match status" value="1"/>
</dbReference>
<feature type="chain" id="PRO_5043762164" evidence="1">
    <location>
        <begin position="40"/>
        <end position="210"/>
    </location>
</feature>
<evidence type="ECO:0000313" key="3">
    <source>
        <dbReference type="EMBL" id="AWC94184.1"/>
    </source>
</evidence>
<dbReference type="InterPro" id="IPR000259">
    <property type="entry name" value="Adhesion_dom_fimbrial"/>
</dbReference>
<sequence>MESSEVYKSYIKDIDMNKLKLALLVAGALVAGVSTSALALQGDSQGTVTFKGKLITETCHIEGQKDQTVILDAVSIKTLDAVNKEGGFKNFNIIVNCPDAKTEFKDVGIHFEPVGQTTAWDSSTGNLENAWKSDGTPAQDLLSAAKNVQIKIYNTNDNQTKHAKIGEVSKWMTAAAPGVNTFTYAGGYYATAATTPGEVFARVQYTLVYQ</sequence>
<dbReference type="GO" id="GO:0009289">
    <property type="term" value="C:pilus"/>
    <property type="evidence" value="ECO:0007669"/>
    <property type="project" value="InterPro"/>
</dbReference>
<feature type="signal peptide" evidence="1">
    <location>
        <begin position="1"/>
        <end position="39"/>
    </location>
</feature>
<dbReference type="PANTHER" id="PTHR33420">
    <property type="entry name" value="FIMBRIAL SUBUNIT ELFA-RELATED"/>
    <property type="match status" value="1"/>
</dbReference>
<evidence type="ECO:0000313" key="4">
    <source>
        <dbReference type="Proteomes" id="UP000244682"/>
    </source>
</evidence>
<dbReference type="Gene3D" id="2.60.40.1090">
    <property type="entry name" value="Fimbrial-type adhesion domain"/>
    <property type="match status" value="1"/>
</dbReference>
<dbReference type="InterPro" id="IPR008966">
    <property type="entry name" value="Adhesion_dom_sf"/>
</dbReference>
<protein>
    <submittedName>
        <fullName evidence="3">F17 fimbrial protein</fullName>
    </submittedName>
</protein>
<reference evidence="3 4" key="1">
    <citation type="submission" date="2018-04" db="EMBL/GenBank/DDBJ databases">
        <title>Whole genome sequencing of Morganella morganii AR_0133.</title>
        <authorList>
            <person name="Conlan S."/>
            <person name="Thomas P.J."/>
            <person name="Mullikin J."/>
            <person name="Frank K.M."/>
            <person name="Segre J.A."/>
        </authorList>
    </citation>
    <scope>NUCLEOTIDE SEQUENCE [LARGE SCALE GENOMIC DNA]</scope>
    <source>
        <strain evidence="3 4">AR_0133</strain>
    </source>
</reference>
<dbReference type="AlphaFoldDB" id="A0AAU8ZMW2"/>
<dbReference type="GO" id="GO:0043709">
    <property type="term" value="P:cell adhesion involved in single-species biofilm formation"/>
    <property type="evidence" value="ECO:0007669"/>
    <property type="project" value="TreeGrafter"/>
</dbReference>
<dbReference type="Proteomes" id="UP000244682">
    <property type="component" value="Chromosome"/>
</dbReference>